<organism evidence="1 2">
    <name type="scientific">Naganishia friedmannii</name>
    <dbReference type="NCBI Taxonomy" id="89922"/>
    <lineage>
        <taxon>Eukaryota</taxon>
        <taxon>Fungi</taxon>
        <taxon>Dikarya</taxon>
        <taxon>Basidiomycota</taxon>
        <taxon>Agaricomycotina</taxon>
        <taxon>Tremellomycetes</taxon>
        <taxon>Filobasidiales</taxon>
        <taxon>Filobasidiaceae</taxon>
        <taxon>Naganishia</taxon>
    </lineage>
</organism>
<sequence length="359" mass="39340">MSALPTHQTLRQTILRNAIPLVLQHSFTRSTLLSSIRQLPLATPSAEPSPVQTPEALIESLFGRGVEPEKSLVREWEAQGLQSMKDAFAGRSVERSGGVVAVTTGRAKGKAQKVVDFPALKTALERRIRWSSETAGEHLVQAHSLLATPTHQLSTAMPRPLTLLASRLGSALRLDAPYTPPHGPSHESPPRHNGSRDGNGEAQRVPAITLPLVNPLPLLQYAIKIADEALYVSGAEPETVSGEFDWYTRRLGIAMIYLHAGKFSKAAYPGCLARLIKNIHDGSFLTESHLLHPRPTEAMTMVDPQLPAAIKQLDASMARYELLSAAGGRLAEVRHEMGEFGWFVWKSWGGLFRSRGWIQ</sequence>
<keyword evidence="2" id="KW-1185">Reference proteome</keyword>
<protein>
    <submittedName>
        <fullName evidence="1">Uncharacterized protein</fullName>
    </submittedName>
</protein>
<gene>
    <name evidence="1" type="ORF">QFC21_005583</name>
</gene>
<proteinExistence type="predicted"/>
<name>A0ACC2VAQ9_9TREE</name>
<dbReference type="Proteomes" id="UP001227268">
    <property type="component" value="Unassembled WGS sequence"/>
</dbReference>
<accession>A0ACC2VAQ9</accession>
<comment type="caution">
    <text evidence="1">The sequence shown here is derived from an EMBL/GenBank/DDBJ whole genome shotgun (WGS) entry which is preliminary data.</text>
</comment>
<dbReference type="EMBL" id="JASBWT010000021">
    <property type="protein sequence ID" value="KAJ9095711.1"/>
    <property type="molecule type" value="Genomic_DNA"/>
</dbReference>
<reference evidence="1" key="1">
    <citation type="submission" date="2023-04" db="EMBL/GenBank/DDBJ databases">
        <title>Draft Genome sequencing of Naganishia species isolated from polar environments using Oxford Nanopore Technology.</title>
        <authorList>
            <person name="Leo P."/>
            <person name="Venkateswaran K."/>
        </authorList>
    </citation>
    <scope>NUCLEOTIDE SEQUENCE</scope>
    <source>
        <strain evidence="1">MNA-CCFEE 5423</strain>
    </source>
</reference>
<evidence type="ECO:0000313" key="2">
    <source>
        <dbReference type="Proteomes" id="UP001227268"/>
    </source>
</evidence>
<evidence type="ECO:0000313" key="1">
    <source>
        <dbReference type="EMBL" id="KAJ9095711.1"/>
    </source>
</evidence>